<dbReference type="PANTHER" id="PTHR47215">
    <property type="match status" value="1"/>
</dbReference>
<feature type="domain" description="J" evidence="2">
    <location>
        <begin position="578"/>
        <end position="645"/>
    </location>
</feature>
<dbReference type="PROSITE" id="PS51384">
    <property type="entry name" value="FAD_FR"/>
    <property type="match status" value="1"/>
</dbReference>
<dbReference type="InterPro" id="IPR036869">
    <property type="entry name" value="J_dom_sf"/>
</dbReference>
<dbReference type="EMBL" id="JANCYW010000001">
    <property type="protein sequence ID" value="KAK4534231.1"/>
    <property type="molecule type" value="Genomic_DNA"/>
</dbReference>
<dbReference type="Gene3D" id="1.10.287.110">
    <property type="entry name" value="DnaJ domain"/>
    <property type="match status" value="1"/>
</dbReference>
<dbReference type="Gene3D" id="2.40.30.10">
    <property type="entry name" value="Translation factors"/>
    <property type="match status" value="1"/>
</dbReference>
<feature type="domain" description="FAD-binding FR-type" evidence="3">
    <location>
        <begin position="102"/>
        <end position="212"/>
    </location>
</feature>
<dbReference type="InterPro" id="IPR017938">
    <property type="entry name" value="Riboflavin_synthase-like_b-brl"/>
</dbReference>
<reference evidence="4 5" key="1">
    <citation type="submission" date="2022-07" db="EMBL/GenBank/DDBJ databases">
        <title>Genome-wide signatures of adaptation to extreme environments.</title>
        <authorList>
            <person name="Cho C.H."/>
            <person name="Yoon H.S."/>
        </authorList>
    </citation>
    <scope>NUCLEOTIDE SEQUENCE [LARGE SCALE GENOMIC DNA]</scope>
    <source>
        <strain evidence="4 5">DBV 063 E5</strain>
    </source>
</reference>
<dbReference type="Pfam" id="PF00226">
    <property type="entry name" value="DnaJ"/>
    <property type="match status" value="1"/>
</dbReference>
<evidence type="ECO:0000256" key="1">
    <source>
        <dbReference type="SAM" id="MobiDB-lite"/>
    </source>
</evidence>
<dbReference type="AlphaFoldDB" id="A0AAV9IPU7"/>
<name>A0AAV9IPU7_CYACA</name>
<dbReference type="InterPro" id="IPR001623">
    <property type="entry name" value="DnaJ_domain"/>
</dbReference>
<sequence length="648" mass="70808">MRCSFVESVVAVSVARGGARGDGDAVDASPGGCAWTGARRQRARGGCGGRCGLRRVGGVGVHRQLRRLTLRATNGDLGGATERASSGSRHFATCVASFIWSDRDLTSTRARVEQVTHASASGRYTSIALRLVQPNDFDLHQLPGQFVQLQVPGEEAHRVLLTLASSPGNLTGLFEVLIGNAAGNDSYLAAVGQLRAGDEVRISPVMGHGVRTAPFVVQDRLLAFADYDQGIAAVKSFIEWHRWRALSGQGAVRRCRTKFFLIADKFEDVPFADRFLEWALYGVEVHPCYASDATALREAILALSDEEVRESAALLCTCSTETERDLRRLLLQRGMSETNIQAQTQHTVLMDTSAFVRHMAAVASDHSVASDTHATGATGTAAAGETADPHANGSFADGGGGGGGGGASPAWRQQHRAAASNGAAANDDVSYAWRKKREIEDEIWRSWKAYQDQMREEFEAKHAAGRADIGDDDDDDDDEWEAWFERNAEAWSVRFDEDIWGTYWEGWRAEQERWNANGGDWTQYASGYAQWEGGPRYNTNTGRREGWGDGRYSSGAGGNDEHGRSSDGGFSSTFGAVDLYHVLGVSPSASAGEIKRAYRQLARQWHPDVNRDDSDGEATRNMQRIVLAYSVLRDEAQRRVYDSRRPGF</sequence>
<proteinExistence type="predicted"/>
<dbReference type="SUPFAM" id="SSF46565">
    <property type="entry name" value="Chaperone J-domain"/>
    <property type="match status" value="1"/>
</dbReference>
<dbReference type="SUPFAM" id="SSF63380">
    <property type="entry name" value="Riboflavin synthase domain-like"/>
    <property type="match status" value="1"/>
</dbReference>
<feature type="region of interest" description="Disordered" evidence="1">
    <location>
        <begin position="536"/>
        <end position="567"/>
    </location>
</feature>
<comment type="caution">
    <text evidence="4">The sequence shown here is derived from an EMBL/GenBank/DDBJ whole genome shotgun (WGS) entry which is preliminary data.</text>
</comment>
<feature type="compositionally biased region" description="Gly residues" evidence="1">
    <location>
        <begin position="396"/>
        <end position="407"/>
    </location>
</feature>
<feature type="region of interest" description="Disordered" evidence="1">
    <location>
        <begin position="367"/>
        <end position="427"/>
    </location>
</feature>
<evidence type="ECO:0000313" key="5">
    <source>
        <dbReference type="Proteomes" id="UP001301350"/>
    </source>
</evidence>
<protein>
    <recommendedName>
        <fullName evidence="6">J domain-containing protein</fullName>
    </recommendedName>
</protein>
<dbReference type="SMART" id="SM00271">
    <property type="entry name" value="DnaJ"/>
    <property type="match status" value="1"/>
</dbReference>
<dbReference type="PANTHER" id="PTHR47215:SF1">
    <property type="entry name" value="F9L1.8 PROTEIN"/>
    <property type="match status" value="1"/>
</dbReference>
<dbReference type="CDD" id="cd06257">
    <property type="entry name" value="DnaJ"/>
    <property type="match status" value="1"/>
</dbReference>
<dbReference type="GO" id="GO:0016491">
    <property type="term" value="F:oxidoreductase activity"/>
    <property type="evidence" value="ECO:0007669"/>
    <property type="project" value="InterPro"/>
</dbReference>
<evidence type="ECO:0000259" key="2">
    <source>
        <dbReference type="PROSITE" id="PS50076"/>
    </source>
</evidence>
<dbReference type="Proteomes" id="UP001301350">
    <property type="component" value="Unassembled WGS sequence"/>
</dbReference>
<dbReference type="InterPro" id="IPR017927">
    <property type="entry name" value="FAD-bd_FR_type"/>
</dbReference>
<evidence type="ECO:0008006" key="6">
    <source>
        <dbReference type="Google" id="ProtNLM"/>
    </source>
</evidence>
<organism evidence="4 5">
    <name type="scientific">Cyanidium caldarium</name>
    <name type="common">Red alga</name>
    <dbReference type="NCBI Taxonomy" id="2771"/>
    <lineage>
        <taxon>Eukaryota</taxon>
        <taxon>Rhodophyta</taxon>
        <taxon>Bangiophyceae</taxon>
        <taxon>Cyanidiales</taxon>
        <taxon>Cyanidiaceae</taxon>
        <taxon>Cyanidium</taxon>
    </lineage>
</organism>
<accession>A0AAV9IPU7</accession>
<keyword evidence="5" id="KW-1185">Reference proteome</keyword>
<evidence type="ECO:0000259" key="3">
    <source>
        <dbReference type="PROSITE" id="PS51384"/>
    </source>
</evidence>
<dbReference type="PRINTS" id="PR00625">
    <property type="entry name" value="JDOMAIN"/>
</dbReference>
<feature type="compositionally biased region" description="Low complexity" evidence="1">
    <location>
        <begin position="417"/>
        <end position="426"/>
    </location>
</feature>
<dbReference type="PROSITE" id="PS50076">
    <property type="entry name" value="DNAJ_2"/>
    <property type="match status" value="1"/>
</dbReference>
<feature type="compositionally biased region" description="Low complexity" evidence="1">
    <location>
        <begin position="367"/>
        <end position="386"/>
    </location>
</feature>
<gene>
    <name evidence="4" type="ORF">CDCA_CDCA01G0256</name>
</gene>
<evidence type="ECO:0000313" key="4">
    <source>
        <dbReference type="EMBL" id="KAK4534231.1"/>
    </source>
</evidence>